<accession>B5RTB8</accession>
<dbReference type="VEuPathDB" id="FungiDB:DEHA2C14520g"/>
<dbReference type="Proteomes" id="UP000000599">
    <property type="component" value="Chromosome C"/>
</dbReference>
<dbReference type="InParanoid" id="B5RTB8"/>
<evidence type="ECO:0000313" key="3">
    <source>
        <dbReference type="Proteomes" id="UP000000599"/>
    </source>
</evidence>
<proteinExistence type="predicted"/>
<gene>
    <name evidence="2" type="ordered locus">DEHA2C14520g</name>
</gene>
<dbReference type="RefSeq" id="XP_002770217.1">
    <property type="nucleotide sequence ID" value="XM_002770171.1"/>
</dbReference>
<sequence>MLEECWLEDSVGELQWKLKVQLPAVPQNYSPYTPQATYQPTSIPSSPVYHEPSYSYGYASSPITSSPIKHAHESIWSSSNPAAKNSNNNIWTYTPSYQYVPNNGPVFAEPTNNYIQFRGLHQPILQLQYCFLLTLFLLFISFNFT</sequence>
<organism evidence="2 3">
    <name type="scientific">Debaryomyces hansenii (strain ATCC 36239 / CBS 767 / BCRC 21394 / JCM 1990 / NBRC 0083 / IGC 2968)</name>
    <name type="common">Yeast</name>
    <name type="synonym">Torulaspora hansenii</name>
    <dbReference type="NCBI Taxonomy" id="284592"/>
    <lineage>
        <taxon>Eukaryota</taxon>
        <taxon>Fungi</taxon>
        <taxon>Dikarya</taxon>
        <taxon>Ascomycota</taxon>
        <taxon>Saccharomycotina</taxon>
        <taxon>Pichiomycetes</taxon>
        <taxon>Debaryomycetaceae</taxon>
        <taxon>Debaryomyces</taxon>
    </lineage>
</organism>
<dbReference type="HOGENOM" id="CLU_1786786_0_0_1"/>
<dbReference type="OrthoDB" id="244495at2759"/>
<dbReference type="KEGG" id="dha:DEHA2C14520g"/>
<dbReference type="AlphaFoldDB" id="B5RTB8"/>
<name>B5RTB8_DEBHA</name>
<feature type="transmembrane region" description="Helical" evidence="1">
    <location>
        <begin position="124"/>
        <end position="144"/>
    </location>
</feature>
<keyword evidence="1" id="KW-0812">Transmembrane</keyword>
<evidence type="ECO:0000313" key="2">
    <source>
        <dbReference type="EMBL" id="CAR65580.1"/>
    </source>
</evidence>
<keyword evidence="1" id="KW-0472">Membrane</keyword>
<dbReference type="EMBL" id="CR382135">
    <property type="protein sequence ID" value="CAR65580.1"/>
    <property type="molecule type" value="Genomic_DNA"/>
</dbReference>
<keyword evidence="3" id="KW-1185">Reference proteome</keyword>
<dbReference type="GeneID" id="8998388"/>
<reference evidence="2 3" key="1">
    <citation type="journal article" date="2004" name="Nature">
        <title>Genome evolution in yeasts.</title>
        <authorList>
            <consortium name="Genolevures"/>
            <person name="Dujon B."/>
            <person name="Sherman D."/>
            <person name="Fischer G."/>
            <person name="Durrens P."/>
            <person name="Casaregola S."/>
            <person name="Lafontaine I."/>
            <person name="de Montigny J."/>
            <person name="Marck C."/>
            <person name="Neuveglise C."/>
            <person name="Talla E."/>
            <person name="Goffard N."/>
            <person name="Frangeul L."/>
            <person name="Aigle M."/>
            <person name="Anthouard V."/>
            <person name="Babour A."/>
            <person name="Barbe V."/>
            <person name="Barnay S."/>
            <person name="Blanchin S."/>
            <person name="Beckerich J.M."/>
            <person name="Beyne E."/>
            <person name="Bleykasten C."/>
            <person name="Boisrame A."/>
            <person name="Boyer J."/>
            <person name="Cattolico L."/>
            <person name="Confanioleri F."/>
            <person name="de Daruvar A."/>
            <person name="Despons L."/>
            <person name="Fabre E."/>
            <person name="Fairhead C."/>
            <person name="Ferry-Dumazet H."/>
            <person name="Groppi A."/>
            <person name="Hantraye F."/>
            <person name="Hennequin C."/>
            <person name="Jauniaux N."/>
            <person name="Joyet P."/>
            <person name="Kachouri R."/>
            <person name="Kerrest A."/>
            <person name="Koszul R."/>
            <person name="Lemaire M."/>
            <person name="Lesur I."/>
            <person name="Ma L."/>
            <person name="Muller H."/>
            <person name="Nicaud J.M."/>
            <person name="Nikolski M."/>
            <person name="Oztas S."/>
            <person name="Ozier-Kalogeropoulos O."/>
            <person name="Pellenz S."/>
            <person name="Potier S."/>
            <person name="Richard G.F."/>
            <person name="Straub M.L."/>
            <person name="Suleau A."/>
            <person name="Swennene D."/>
            <person name="Tekaia F."/>
            <person name="Wesolowski-Louvel M."/>
            <person name="Westhof E."/>
            <person name="Wirth B."/>
            <person name="Zeniou-Meyer M."/>
            <person name="Zivanovic I."/>
            <person name="Bolotin-Fukuhara M."/>
            <person name="Thierry A."/>
            <person name="Bouchier C."/>
            <person name="Caudron B."/>
            <person name="Scarpelli C."/>
            <person name="Gaillardin C."/>
            <person name="Weissenbach J."/>
            <person name="Wincker P."/>
            <person name="Souciet J.L."/>
        </authorList>
    </citation>
    <scope>NUCLEOTIDE SEQUENCE [LARGE SCALE GENOMIC DNA]</scope>
    <source>
        <strain evidence="3">ATCC 36239 / CBS 767 / BCRC 21394 / JCM 1990 / NBRC 0083 / IGC 2968</strain>
    </source>
</reference>
<protein>
    <submittedName>
        <fullName evidence="2">DEHA2C14520p</fullName>
    </submittedName>
</protein>
<keyword evidence="1" id="KW-1133">Transmembrane helix</keyword>
<evidence type="ECO:0000256" key="1">
    <source>
        <dbReference type="SAM" id="Phobius"/>
    </source>
</evidence>